<dbReference type="InterPro" id="IPR007263">
    <property type="entry name" value="DCC1-like"/>
</dbReference>
<gene>
    <name evidence="2" type="ORF">AV541_01695</name>
</gene>
<sequence>MRVLIDGACPYCRALGRTLKALDLGGTLQVVPLQEASGLDPKALLEELHVLEGDRTHRGYAALLALARRLPLLWPLYPFLLLLVPFGTGERLYRFLAKRRPRARASRGGDHP</sequence>
<reference evidence="2 3" key="1">
    <citation type="submission" date="2016-01" db="EMBL/GenBank/DDBJ databases">
        <title>Genome sequence of Thermus parvatiensis, a thermophile isolated from a hot water spring.</title>
        <authorList>
            <person name="Tripathi C."/>
            <person name="Lal R."/>
        </authorList>
    </citation>
    <scope>NUCLEOTIDE SEQUENCE [LARGE SCALE GENOMIC DNA]</scope>
    <source>
        <strain evidence="2 3">RL</strain>
    </source>
</reference>
<protein>
    <submittedName>
        <fullName evidence="2">Thiol-disulfide oxidoreductase</fullName>
    </submittedName>
</protein>
<dbReference type="EMBL" id="CP014141">
    <property type="protein sequence ID" value="AMA75055.1"/>
    <property type="molecule type" value="Genomic_DNA"/>
</dbReference>
<dbReference type="RefSeq" id="WP_014510867.1">
    <property type="nucleotide sequence ID" value="NZ_AIJQ01000017.1"/>
</dbReference>
<evidence type="ECO:0000313" key="3">
    <source>
        <dbReference type="Proteomes" id="UP000061630"/>
    </source>
</evidence>
<keyword evidence="1" id="KW-0812">Transmembrane</keyword>
<evidence type="ECO:0000313" key="2">
    <source>
        <dbReference type="EMBL" id="AMA75055.1"/>
    </source>
</evidence>
<dbReference type="Proteomes" id="UP000061630">
    <property type="component" value="Chromosome"/>
</dbReference>
<dbReference type="AlphaFoldDB" id="A0A0X8D661"/>
<proteinExistence type="predicted"/>
<name>A0A0X8D661_9DEIN</name>
<feature type="transmembrane region" description="Helical" evidence="1">
    <location>
        <begin position="72"/>
        <end position="93"/>
    </location>
</feature>
<dbReference type="GO" id="GO:0015035">
    <property type="term" value="F:protein-disulfide reductase activity"/>
    <property type="evidence" value="ECO:0007669"/>
    <property type="project" value="InterPro"/>
</dbReference>
<keyword evidence="1" id="KW-1133">Transmembrane helix</keyword>
<evidence type="ECO:0000256" key="1">
    <source>
        <dbReference type="SAM" id="Phobius"/>
    </source>
</evidence>
<dbReference type="Pfam" id="PF04134">
    <property type="entry name" value="DCC1-like"/>
    <property type="match status" value="1"/>
</dbReference>
<accession>A0A0X8D661</accession>
<dbReference type="KEGG" id="tpar:AV541_01695"/>
<keyword evidence="1" id="KW-0472">Membrane</keyword>
<organism evidence="2 3">
    <name type="scientific">Thermus parvatiensis</name>
    <dbReference type="NCBI Taxonomy" id="456163"/>
    <lineage>
        <taxon>Bacteria</taxon>
        <taxon>Thermotogati</taxon>
        <taxon>Deinococcota</taxon>
        <taxon>Deinococci</taxon>
        <taxon>Thermales</taxon>
        <taxon>Thermaceae</taxon>
        <taxon>Thermus</taxon>
    </lineage>
</organism>